<protein>
    <recommendedName>
        <fullName evidence="2 6">S-formylglutathione hydrolase</fullName>
        <ecNumber evidence="2 6">3.1.2.12</ecNumber>
    </recommendedName>
</protein>
<evidence type="ECO:0000256" key="3">
    <source>
        <dbReference type="ARBA" id="ARBA00022487"/>
    </source>
</evidence>
<dbReference type="InterPro" id="IPR000801">
    <property type="entry name" value="Esterase-like"/>
</dbReference>
<sequence>MMTLELIEEHSCFAGKQFVYAHQSSLTKSRMRFALFLPPQAEKQKVPVLYWLSGLTSNEQNFITKAGAQRVAAELGLAILCPDTSPRDIELPGDRDSYDFGIGAGFYLDAMRQPWSDYYQMASYVTEELTQLVLQKFPLDGQRMGIFGHSMGGHGALTLALKNPEIFKSLSTFSPICSLMHSPWGQKSLSGYLGEDKALWKNYDACELVLQRGWSHSTILIDQGSADPFLNEQLKPDLFKAACEQAGVDLKLRLHEGYDHSYYFIASFIEEHLRFHERML</sequence>
<dbReference type="EC" id="3.1.2.12" evidence="2 6"/>
<gene>
    <name evidence="9" type="ORF">BN59_01173</name>
</gene>
<dbReference type="GO" id="GO:0052689">
    <property type="term" value="F:carboxylic ester hydrolase activity"/>
    <property type="evidence" value="ECO:0007669"/>
    <property type="project" value="UniProtKB-KW"/>
</dbReference>
<feature type="active site" description="Charge relay system" evidence="7">
    <location>
        <position position="150"/>
    </location>
</feature>
<evidence type="ECO:0000256" key="4">
    <source>
        <dbReference type="ARBA" id="ARBA00022801"/>
    </source>
</evidence>
<evidence type="ECO:0000256" key="7">
    <source>
        <dbReference type="PIRSR" id="PIRSR614186-1"/>
    </source>
</evidence>
<dbReference type="PANTHER" id="PTHR10061:SF0">
    <property type="entry name" value="S-FORMYLGLUTATHIONE HYDROLASE"/>
    <property type="match status" value="1"/>
</dbReference>
<evidence type="ECO:0000256" key="1">
    <source>
        <dbReference type="ARBA" id="ARBA00005622"/>
    </source>
</evidence>
<dbReference type="GO" id="GO:0046294">
    <property type="term" value="P:formaldehyde catabolic process"/>
    <property type="evidence" value="ECO:0007669"/>
    <property type="project" value="InterPro"/>
</dbReference>
<dbReference type="InterPro" id="IPR029058">
    <property type="entry name" value="AB_hydrolase_fold"/>
</dbReference>
<dbReference type="NCBIfam" id="TIGR02821">
    <property type="entry name" value="fghA_ester_D"/>
    <property type="match status" value="1"/>
</dbReference>
<evidence type="ECO:0000256" key="8">
    <source>
        <dbReference type="RuleBase" id="RU363068"/>
    </source>
</evidence>
<comment type="catalytic activity">
    <reaction evidence="5 8">
        <text>S-formylglutathione + H2O = formate + glutathione + H(+)</text>
        <dbReference type="Rhea" id="RHEA:14961"/>
        <dbReference type="ChEBI" id="CHEBI:15377"/>
        <dbReference type="ChEBI" id="CHEBI:15378"/>
        <dbReference type="ChEBI" id="CHEBI:15740"/>
        <dbReference type="ChEBI" id="CHEBI:57688"/>
        <dbReference type="ChEBI" id="CHEBI:57925"/>
        <dbReference type="EC" id="3.1.2.12"/>
    </reaction>
</comment>
<dbReference type="GO" id="GO:0005829">
    <property type="term" value="C:cytosol"/>
    <property type="evidence" value="ECO:0007669"/>
    <property type="project" value="TreeGrafter"/>
</dbReference>
<evidence type="ECO:0000256" key="5">
    <source>
        <dbReference type="ARBA" id="ARBA00047590"/>
    </source>
</evidence>
<evidence type="ECO:0000256" key="6">
    <source>
        <dbReference type="NCBIfam" id="TIGR02821"/>
    </source>
</evidence>
<dbReference type="Pfam" id="PF00756">
    <property type="entry name" value="Esterase"/>
    <property type="match status" value="1"/>
</dbReference>
<dbReference type="FunFam" id="3.40.50.1820:FF:000002">
    <property type="entry name" value="S-formylglutathione hydrolase"/>
    <property type="match status" value="1"/>
</dbReference>
<dbReference type="InterPro" id="IPR014186">
    <property type="entry name" value="S-formylglutathione_hydrol"/>
</dbReference>
<dbReference type="PANTHER" id="PTHR10061">
    <property type="entry name" value="S-FORMYLGLUTATHIONE HYDROLASE"/>
    <property type="match status" value="1"/>
</dbReference>
<dbReference type="GO" id="GO:0018738">
    <property type="term" value="F:S-formylglutathione hydrolase activity"/>
    <property type="evidence" value="ECO:0007669"/>
    <property type="project" value="UniProtKB-UniRule"/>
</dbReference>
<evidence type="ECO:0000256" key="2">
    <source>
        <dbReference type="ARBA" id="ARBA00012479"/>
    </source>
</evidence>
<proteinExistence type="inferred from homology"/>
<name>A0A078KYQ0_9GAMM</name>
<organism evidence="9 10">
    <name type="scientific">Legionella massiliensis</name>
    <dbReference type="NCBI Taxonomy" id="1034943"/>
    <lineage>
        <taxon>Bacteria</taxon>
        <taxon>Pseudomonadati</taxon>
        <taxon>Pseudomonadota</taxon>
        <taxon>Gammaproteobacteria</taxon>
        <taxon>Legionellales</taxon>
        <taxon>Legionellaceae</taxon>
        <taxon>Legionella</taxon>
    </lineage>
</organism>
<dbReference type="SUPFAM" id="SSF53474">
    <property type="entry name" value="alpha/beta-Hydrolases"/>
    <property type="match status" value="1"/>
</dbReference>
<dbReference type="AlphaFoldDB" id="A0A078KYQ0"/>
<dbReference type="EMBL" id="CCSB01000001">
    <property type="protein sequence ID" value="CDZ76894.1"/>
    <property type="molecule type" value="Genomic_DNA"/>
</dbReference>
<dbReference type="RefSeq" id="WP_425411903.1">
    <property type="nucleotide sequence ID" value="NZ_CCVW01000001.1"/>
</dbReference>
<feature type="active site" description="Charge relay system" evidence="7">
    <location>
        <position position="227"/>
    </location>
</feature>
<keyword evidence="3 8" id="KW-0719">Serine esterase</keyword>
<evidence type="ECO:0000313" key="9">
    <source>
        <dbReference type="EMBL" id="CDZ76894.1"/>
    </source>
</evidence>
<accession>A0A078KYQ0</accession>
<dbReference type="eggNOG" id="COG0627">
    <property type="taxonomic scope" value="Bacteria"/>
</dbReference>
<comment type="function">
    <text evidence="8">Serine hydrolase involved in the detoxification of formaldehyde.</text>
</comment>
<keyword evidence="10" id="KW-1185">Reference proteome</keyword>
<keyword evidence="4 8" id="KW-0378">Hydrolase</keyword>
<evidence type="ECO:0000313" key="10">
    <source>
        <dbReference type="Proteomes" id="UP000044071"/>
    </source>
</evidence>
<dbReference type="Proteomes" id="UP000044071">
    <property type="component" value="Unassembled WGS sequence"/>
</dbReference>
<feature type="active site" description="Charge relay system" evidence="7">
    <location>
        <position position="260"/>
    </location>
</feature>
<reference evidence="9 10" key="1">
    <citation type="submission" date="2014-06" db="EMBL/GenBank/DDBJ databases">
        <authorList>
            <person name="Urmite Genomes Urmite Genomes"/>
        </authorList>
    </citation>
    <scope>NUCLEOTIDE SEQUENCE [LARGE SCALE GENOMIC DNA]</scope>
</reference>
<comment type="similarity">
    <text evidence="1 8">Belongs to the esterase D family.</text>
</comment>
<dbReference type="STRING" id="1034943.BN59_01173"/>
<dbReference type="Gene3D" id="3.40.50.1820">
    <property type="entry name" value="alpha/beta hydrolase"/>
    <property type="match status" value="1"/>
</dbReference>